<reference evidence="7" key="1">
    <citation type="submission" date="2014-07" db="EMBL/GenBank/DDBJ databases">
        <authorList>
            <person name="Martin A.A"/>
            <person name="De Silva N."/>
        </authorList>
    </citation>
    <scope>NUCLEOTIDE SEQUENCE</scope>
</reference>
<evidence type="ECO:0000313" key="7">
    <source>
        <dbReference type="Proteomes" id="UP000035680"/>
    </source>
</evidence>
<keyword evidence="6" id="KW-0853">WD repeat</keyword>
<dbReference type="PANTHER" id="PTHR22842:SF3">
    <property type="entry name" value="WD REPEAT DOMAIN-CONTAINING PROTEIN 83"/>
    <property type="match status" value="1"/>
</dbReference>
<dbReference type="GO" id="GO:0071013">
    <property type="term" value="C:catalytic step 2 spliceosome"/>
    <property type="evidence" value="ECO:0007669"/>
    <property type="project" value="TreeGrafter"/>
</dbReference>
<dbReference type="Proteomes" id="UP000035680">
    <property type="component" value="Unassembled WGS sequence"/>
</dbReference>
<keyword evidence="7" id="KW-1185">Reference proteome</keyword>
<feature type="repeat" description="WD" evidence="6">
    <location>
        <begin position="98"/>
        <end position="139"/>
    </location>
</feature>
<dbReference type="InterPro" id="IPR051980">
    <property type="entry name" value="WD_repeat_MORG1"/>
</dbReference>
<organism evidence="7 8">
    <name type="scientific">Strongyloides venezuelensis</name>
    <name type="common">Threadworm</name>
    <dbReference type="NCBI Taxonomy" id="75913"/>
    <lineage>
        <taxon>Eukaryota</taxon>
        <taxon>Metazoa</taxon>
        <taxon>Ecdysozoa</taxon>
        <taxon>Nematoda</taxon>
        <taxon>Chromadorea</taxon>
        <taxon>Rhabditida</taxon>
        <taxon>Tylenchina</taxon>
        <taxon>Panagrolaimomorpha</taxon>
        <taxon>Strongyloidoidea</taxon>
        <taxon>Strongyloididae</taxon>
        <taxon>Strongyloides</taxon>
    </lineage>
</organism>
<sequence length="301" mass="33510">MNEGKCVIEKVHTIDCNQKKVRVVRFNIDGKYALTAGSDKTVKLWNPYKSLHLSTYSGDYGEILDARSSSDNSMILSGGVSKNLLLHDVETKKNITRWLGHLAQINSVAFNDEGTIPFSASQDGSVRCYDLRNRSKNPIQIFDEATDAVLCISIKNHEIATGSADGKLRLYDLRKGMMTSDDCGHPVSSISFTSNNQCILVSILNSSVLLLDKVNGGSLLRFESHINVEYKLESCIMASENEIVSCSEDGYLYVYNMLNGNLLSKCDHKPNLYIHSVVSHPKESKMLSATADKMYVWQIHT</sequence>
<name>A0A0K0FUV5_STRVS</name>
<dbReference type="CDD" id="cd00200">
    <property type="entry name" value="WD40"/>
    <property type="match status" value="1"/>
</dbReference>
<evidence type="ECO:0000256" key="6">
    <source>
        <dbReference type="PROSITE-ProRule" id="PRU00221"/>
    </source>
</evidence>
<dbReference type="WBParaSite" id="SVE_1611900.1">
    <property type="protein sequence ID" value="SVE_1611900.1"/>
    <property type="gene ID" value="SVE_1611900"/>
</dbReference>
<dbReference type="Gene3D" id="2.130.10.10">
    <property type="entry name" value="YVTN repeat-like/Quinoprotein amine dehydrogenase"/>
    <property type="match status" value="1"/>
</dbReference>
<dbReference type="SMART" id="SM00320">
    <property type="entry name" value="WD40"/>
    <property type="match status" value="7"/>
</dbReference>
<evidence type="ECO:0000256" key="3">
    <source>
        <dbReference type="ARBA" id="ARBA00038145"/>
    </source>
</evidence>
<evidence type="ECO:0000256" key="5">
    <source>
        <dbReference type="ARBA" id="ARBA00042222"/>
    </source>
</evidence>
<proteinExistence type="inferred from homology"/>
<dbReference type="InterPro" id="IPR015943">
    <property type="entry name" value="WD40/YVTN_repeat-like_dom_sf"/>
</dbReference>
<comment type="similarity">
    <text evidence="3">Belongs to the WD repeat MORG1 family.</text>
</comment>
<keyword evidence="2" id="KW-0963">Cytoplasm</keyword>
<dbReference type="PROSITE" id="PS50294">
    <property type="entry name" value="WD_REPEATS_REGION"/>
    <property type="match status" value="1"/>
</dbReference>
<evidence type="ECO:0000256" key="2">
    <source>
        <dbReference type="ARBA" id="ARBA00022490"/>
    </source>
</evidence>
<reference evidence="8" key="2">
    <citation type="submission" date="2015-08" db="UniProtKB">
        <authorList>
            <consortium name="WormBaseParasite"/>
        </authorList>
    </citation>
    <scope>IDENTIFICATION</scope>
</reference>
<evidence type="ECO:0000256" key="1">
    <source>
        <dbReference type="ARBA" id="ARBA00004496"/>
    </source>
</evidence>
<dbReference type="GO" id="GO:0005737">
    <property type="term" value="C:cytoplasm"/>
    <property type="evidence" value="ECO:0007669"/>
    <property type="project" value="UniProtKB-SubCell"/>
</dbReference>
<feature type="repeat" description="WD" evidence="6">
    <location>
        <begin position="14"/>
        <end position="46"/>
    </location>
</feature>
<dbReference type="SUPFAM" id="SSF50978">
    <property type="entry name" value="WD40 repeat-like"/>
    <property type="match status" value="1"/>
</dbReference>
<dbReference type="InterPro" id="IPR001680">
    <property type="entry name" value="WD40_rpt"/>
</dbReference>
<dbReference type="PROSITE" id="PS50082">
    <property type="entry name" value="WD_REPEATS_2"/>
    <property type="match status" value="2"/>
</dbReference>
<accession>A0A0K0FUV5</accession>
<dbReference type="InterPro" id="IPR036322">
    <property type="entry name" value="WD40_repeat_dom_sf"/>
</dbReference>
<dbReference type="PANTHER" id="PTHR22842">
    <property type="entry name" value="WD40 REPEAT PROTEIN"/>
    <property type="match status" value="1"/>
</dbReference>
<dbReference type="STRING" id="75913.A0A0K0FUV5"/>
<protein>
    <recommendedName>
        <fullName evidence="4">WD repeat domain-containing protein 83</fullName>
    </recommendedName>
    <alternativeName>
        <fullName evidence="5">Mitogen-activated protein kinase organizer 1</fullName>
    </alternativeName>
</protein>
<evidence type="ECO:0000256" key="4">
    <source>
        <dbReference type="ARBA" id="ARBA00040453"/>
    </source>
</evidence>
<dbReference type="Pfam" id="PF00400">
    <property type="entry name" value="WD40"/>
    <property type="match status" value="3"/>
</dbReference>
<dbReference type="GO" id="GO:0000398">
    <property type="term" value="P:mRNA splicing, via spliceosome"/>
    <property type="evidence" value="ECO:0007669"/>
    <property type="project" value="TreeGrafter"/>
</dbReference>
<comment type="subcellular location">
    <subcellularLocation>
        <location evidence="1">Cytoplasm</location>
    </subcellularLocation>
</comment>
<dbReference type="AlphaFoldDB" id="A0A0K0FUV5"/>
<evidence type="ECO:0000313" key="8">
    <source>
        <dbReference type="WBParaSite" id="SVE_1611900.1"/>
    </source>
</evidence>